<dbReference type="InterPro" id="IPR042099">
    <property type="entry name" value="ANL_N_sf"/>
</dbReference>
<proteinExistence type="inferred from homology"/>
<dbReference type="Pfam" id="PF00501">
    <property type="entry name" value="AMP-binding"/>
    <property type="match status" value="1"/>
</dbReference>
<dbReference type="InterPro" id="IPR020845">
    <property type="entry name" value="AMP-binding_CS"/>
</dbReference>
<dbReference type="GO" id="GO:0043759">
    <property type="term" value="F:2-methylbutanoate-CoA ligase activity"/>
    <property type="evidence" value="ECO:0007669"/>
    <property type="project" value="UniProtKB-ARBA"/>
</dbReference>
<dbReference type="InterPro" id="IPR000873">
    <property type="entry name" value="AMP-dep_synth/lig_dom"/>
</dbReference>
<dbReference type="AlphaFoldDB" id="A0A6N2K0A1"/>
<name>A0A6N2K0A1_SALVM</name>
<comment type="similarity">
    <text evidence="2">Belongs to the ATP-dependent AMP-binding enzyme family.</text>
</comment>
<dbReference type="PANTHER" id="PTHR43859">
    <property type="entry name" value="ACYL-ACTIVATING ENZYME"/>
    <property type="match status" value="1"/>
</dbReference>
<dbReference type="PROSITE" id="PS00455">
    <property type="entry name" value="AMP_BINDING"/>
    <property type="match status" value="1"/>
</dbReference>
<dbReference type="EMBL" id="CAADRP010000002">
    <property type="protein sequence ID" value="VFU21245.1"/>
    <property type="molecule type" value="Genomic_DNA"/>
</dbReference>
<keyword evidence="4" id="KW-0547">Nucleotide-binding</keyword>
<protein>
    <recommendedName>
        <fullName evidence="10">AMP-dependent synthetase/ligase domain-containing protein</fullName>
    </recommendedName>
</protein>
<dbReference type="GO" id="GO:0050218">
    <property type="term" value="F:propionate-CoA ligase activity"/>
    <property type="evidence" value="ECO:0007669"/>
    <property type="project" value="UniProtKB-ARBA"/>
</dbReference>
<organism evidence="9">
    <name type="scientific">Salix viminalis</name>
    <name type="common">Common osier</name>
    <name type="synonym">Basket willow</name>
    <dbReference type="NCBI Taxonomy" id="40686"/>
    <lineage>
        <taxon>Eukaryota</taxon>
        <taxon>Viridiplantae</taxon>
        <taxon>Streptophyta</taxon>
        <taxon>Embryophyta</taxon>
        <taxon>Tracheophyta</taxon>
        <taxon>Spermatophyta</taxon>
        <taxon>Magnoliopsida</taxon>
        <taxon>eudicotyledons</taxon>
        <taxon>Gunneridae</taxon>
        <taxon>Pentapetalae</taxon>
        <taxon>rosids</taxon>
        <taxon>fabids</taxon>
        <taxon>Malpighiales</taxon>
        <taxon>Salicaceae</taxon>
        <taxon>Saliceae</taxon>
        <taxon>Salix</taxon>
    </lineage>
</organism>
<dbReference type="GO" id="GO:0031956">
    <property type="term" value="F:medium-chain fatty acid-CoA ligase activity"/>
    <property type="evidence" value="ECO:0007669"/>
    <property type="project" value="UniProtKB-ARBA"/>
</dbReference>
<dbReference type="InterPro" id="IPR025110">
    <property type="entry name" value="AMP-bd_C"/>
</dbReference>
<dbReference type="Gene3D" id="3.40.50.12780">
    <property type="entry name" value="N-terminal domain of ligase-like"/>
    <property type="match status" value="1"/>
</dbReference>
<evidence type="ECO:0000256" key="2">
    <source>
        <dbReference type="ARBA" id="ARBA00006432"/>
    </source>
</evidence>
<dbReference type="NCBIfam" id="NF006020">
    <property type="entry name" value="PRK08162.1"/>
    <property type="match status" value="1"/>
</dbReference>
<dbReference type="FunFam" id="3.30.300.30:FF:000008">
    <property type="entry name" value="2,3-dihydroxybenzoate-AMP ligase"/>
    <property type="match status" value="1"/>
</dbReference>
<evidence type="ECO:0000256" key="4">
    <source>
        <dbReference type="ARBA" id="ARBA00022741"/>
    </source>
</evidence>
<sequence>MDQLPKCDANHVPLTPINFLTRAAKVYGNRLSVVYEGIHFTWQQTYDRCLRLADSLRSFNISKNDVVSVLAPNIPALYEMHFAVPMAGGVINAINTRLNPNHVATILRHSEAKVLFVDYQFVQVARQALQILMTGESTPSKLVLPSVVLIDDIESPTGAIFGEWEYEQLVRKGNPGYIPYEVQDEWDPIALNYTSGTTSEPKGVVYSHRGVFLGSLGVIIGWEMASEPVYMWSLPMFHCNGWTFAWGIAARGGTNVCLRNTTAKDMYRNIAQHGVTHMCCAPVVFNILLEAKPEERREITSPVQILVGGAPPPASLLEKMKPIGFHVTHSYGLTEVGPALVCEWQAKWNSLPSQDQSKIMARQGINSVSLAHMDVKDLNTMISVPRDGKTMGEVVLKGSTVMKGYFKNPKATAEAFRNGWFATGDIGVIHPDGYMEIKDRSKDVIISGGENISSVELESVLYSHPRVLEAAVVAMPHPVWGESPCAFLAIKMNSDGKCDDLKEDDIIAYCRKNLPHYMVPKKVVFIPELPKTSTGKIQKYQLRELARNCVVSETFPSKSTAEVNASTEMQGRQAQPARLASSRL</sequence>
<dbReference type="PANTHER" id="PTHR43859:SF2">
    <property type="entry name" value="BUTYRATE--COA LIGASE AAE11, PEROXISOMAL"/>
    <property type="match status" value="1"/>
</dbReference>
<keyword evidence="3" id="KW-0436">Ligase</keyword>
<reference evidence="9" key="1">
    <citation type="submission" date="2019-03" db="EMBL/GenBank/DDBJ databases">
        <authorList>
            <person name="Mank J."/>
            <person name="Almeida P."/>
        </authorList>
    </citation>
    <scope>NUCLEOTIDE SEQUENCE</scope>
    <source>
        <strain evidence="9">78183</strain>
    </source>
</reference>
<comment type="subcellular location">
    <subcellularLocation>
        <location evidence="1">Cytoplasm</location>
        <location evidence="1">Cytosol</location>
    </subcellularLocation>
</comment>
<dbReference type="FunFam" id="3.40.50.12780:FF:000003">
    <property type="entry name" value="Long-chain-fatty-acid--CoA ligase FadD"/>
    <property type="match status" value="1"/>
</dbReference>
<evidence type="ECO:0000256" key="1">
    <source>
        <dbReference type="ARBA" id="ARBA00004514"/>
    </source>
</evidence>
<dbReference type="SUPFAM" id="SSF56801">
    <property type="entry name" value="Acetyl-CoA synthetase-like"/>
    <property type="match status" value="1"/>
</dbReference>
<dbReference type="Pfam" id="PF13193">
    <property type="entry name" value="AMP-binding_C"/>
    <property type="match status" value="1"/>
</dbReference>
<evidence type="ECO:0000313" key="9">
    <source>
        <dbReference type="EMBL" id="VFU21245.1"/>
    </source>
</evidence>
<feature type="domain" description="AMP-dependent synthetase/ligase" evidence="7">
    <location>
        <begin position="21"/>
        <end position="406"/>
    </location>
</feature>
<gene>
    <name evidence="9" type="ORF">SVIM_LOCUS11978</name>
</gene>
<feature type="compositionally biased region" description="Polar residues" evidence="6">
    <location>
        <begin position="560"/>
        <end position="573"/>
    </location>
</feature>
<dbReference type="InterPro" id="IPR045851">
    <property type="entry name" value="AMP-bd_C_sf"/>
</dbReference>
<dbReference type="GO" id="GO:0005524">
    <property type="term" value="F:ATP binding"/>
    <property type="evidence" value="ECO:0007669"/>
    <property type="project" value="UniProtKB-KW"/>
</dbReference>
<evidence type="ECO:0000259" key="7">
    <source>
        <dbReference type="Pfam" id="PF00501"/>
    </source>
</evidence>
<evidence type="ECO:0000256" key="3">
    <source>
        <dbReference type="ARBA" id="ARBA00022598"/>
    </source>
</evidence>
<evidence type="ECO:0000256" key="6">
    <source>
        <dbReference type="SAM" id="MobiDB-lite"/>
    </source>
</evidence>
<evidence type="ECO:0000259" key="8">
    <source>
        <dbReference type="Pfam" id="PF13193"/>
    </source>
</evidence>
<dbReference type="CDD" id="cd12118">
    <property type="entry name" value="ttLC_FACS_AEE21_like"/>
    <property type="match status" value="1"/>
</dbReference>
<accession>A0A6N2K0A1</accession>
<keyword evidence="5" id="KW-0067">ATP-binding</keyword>
<feature type="region of interest" description="Disordered" evidence="6">
    <location>
        <begin position="560"/>
        <end position="584"/>
    </location>
</feature>
<dbReference type="GO" id="GO:0005829">
    <property type="term" value="C:cytosol"/>
    <property type="evidence" value="ECO:0007669"/>
    <property type="project" value="UniProtKB-SubCell"/>
</dbReference>
<feature type="domain" description="AMP-binding enzyme C-terminal" evidence="8">
    <location>
        <begin position="456"/>
        <end position="536"/>
    </location>
</feature>
<evidence type="ECO:0008006" key="10">
    <source>
        <dbReference type="Google" id="ProtNLM"/>
    </source>
</evidence>
<dbReference type="Gene3D" id="3.30.300.30">
    <property type="match status" value="1"/>
</dbReference>
<evidence type="ECO:0000256" key="5">
    <source>
        <dbReference type="ARBA" id="ARBA00022840"/>
    </source>
</evidence>